<dbReference type="InterPro" id="IPR016169">
    <property type="entry name" value="FAD-bd_PCMH_sub2"/>
</dbReference>
<evidence type="ECO:0000256" key="1">
    <source>
        <dbReference type="ARBA" id="ARBA00005466"/>
    </source>
</evidence>
<keyword evidence="4" id="KW-0560">Oxidoreductase</keyword>
<dbReference type="InterPro" id="IPR016167">
    <property type="entry name" value="FAD-bd_PCMH_sub1"/>
</dbReference>
<dbReference type="PROSITE" id="PS51387">
    <property type="entry name" value="FAD_PCMH"/>
    <property type="match status" value="1"/>
</dbReference>
<dbReference type="InterPro" id="IPR050416">
    <property type="entry name" value="FAD-linked_Oxidoreductase"/>
</dbReference>
<comment type="similarity">
    <text evidence="1">Belongs to the oxygen-dependent FAD-linked oxidoreductase family.</text>
</comment>
<dbReference type="InterPro" id="IPR006094">
    <property type="entry name" value="Oxid_FAD_bind_N"/>
</dbReference>
<dbReference type="InterPro" id="IPR016166">
    <property type="entry name" value="FAD-bd_PCMH"/>
</dbReference>
<keyword evidence="7" id="KW-1185">Reference proteome</keyword>
<dbReference type="AlphaFoldDB" id="A0A1R3RM97"/>
<dbReference type="Proteomes" id="UP000188318">
    <property type="component" value="Unassembled WGS sequence"/>
</dbReference>
<gene>
    <name evidence="6" type="ORF">ASPCADRAFT_397258</name>
</gene>
<dbReference type="Gene3D" id="3.30.465.10">
    <property type="match status" value="1"/>
</dbReference>
<sequence length="448" mass="47863">MTDPTPLTALEAFVASHPTIRLTTPASPDFAAARRVFNAGRLAQPLAVAHPRSPADVAALVQYAQAQGLAFSVRSGGHNLEGRAVVDGALLIDLRALTAVTIAADRQSATVQGGILQHELASKLWAEGLGTPTGAIPDVGYIGWATYGGYGAFSSHWGLGADQILGATVVDPAGNIVPADEHTLQGIRGAGGLFGIILDLTIKVYPLPSVFTYNTNYQTLLNTENLPPPLTLQQIAFNSPHGRLFAVIFTWSSPDLDEGTRWSQKIATLAPLLMNTVAPTTIPEWFAGNGALVPKTMYGSSATHNIRKITPAVAEVVGRNLAIMPDDPGTMFSIHELRGPSAGRPESSTHSVFASREPHFMFEVLGFVTDEKGKEGSERWAVRMAREIEEAGAGEVLPTAYISLFKMEGLTSEEVLNKVYGEYAGVVRTLKERFDPENVFALTVPALK</sequence>
<dbReference type="PANTHER" id="PTHR42973:SF7">
    <property type="entry name" value="FAD-BINDING PCMH-TYPE DOMAIN-CONTAINING PROTEIN"/>
    <property type="match status" value="1"/>
</dbReference>
<keyword evidence="2" id="KW-0285">Flavoprotein</keyword>
<organism evidence="6 7">
    <name type="scientific">Aspergillus carbonarius (strain ITEM 5010)</name>
    <dbReference type="NCBI Taxonomy" id="602072"/>
    <lineage>
        <taxon>Eukaryota</taxon>
        <taxon>Fungi</taxon>
        <taxon>Dikarya</taxon>
        <taxon>Ascomycota</taxon>
        <taxon>Pezizomycotina</taxon>
        <taxon>Eurotiomycetes</taxon>
        <taxon>Eurotiomycetidae</taxon>
        <taxon>Eurotiales</taxon>
        <taxon>Aspergillaceae</taxon>
        <taxon>Aspergillus</taxon>
        <taxon>Aspergillus subgen. Circumdati</taxon>
    </lineage>
</organism>
<evidence type="ECO:0000313" key="6">
    <source>
        <dbReference type="EMBL" id="OOF95579.1"/>
    </source>
</evidence>
<evidence type="ECO:0000313" key="7">
    <source>
        <dbReference type="Proteomes" id="UP000188318"/>
    </source>
</evidence>
<dbReference type="GO" id="GO:0071949">
    <property type="term" value="F:FAD binding"/>
    <property type="evidence" value="ECO:0007669"/>
    <property type="project" value="InterPro"/>
</dbReference>
<dbReference type="InterPro" id="IPR036318">
    <property type="entry name" value="FAD-bd_PCMH-like_sf"/>
</dbReference>
<reference evidence="7" key="1">
    <citation type="journal article" date="2017" name="Genome Biol.">
        <title>Comparative genomics reveals high biological diversity and specific adaptations in the industrially and medically important fungal genus Aspergillus.</title>
        <authorList>
            <person name="de Vries R.P."/>
            <person name="Riley R."/>
            <person name="Wiebenga A."/>
            <person name="Aguilar-Osorio G."/>
            <person name="Amillis S."/>
            <person name="Uchima C.A."/>
            <person name="Anderluh G."/>
            <person name="Asadollahi M."/>
            <person name="Askin M."/>
            <person name="Barry K."/>
            <person name="Battaglia E."/>
            <person name="Bayram O."/>
            <person name="Benocci T."/>
            <person name="Braus-Stromeyer S.A."/>
            <person name="Caldana C."/>
            <person name="Canovas D."/>
            <person name="Cerqueira G.C."/>
            <person name="Chen F."/>
            <person name="Chen W."/>
            <person name="Choi C."/>
            <person name="Clum A."/>
            <person name="Dos Santos R.A."/>
            <person name="Damasio A.R."/>
            <person name="Diallinas G."/>
            <person name="Emri T."/>
            <person name="Fekete E."/>
            <person name="Flipphi M."/>
            <person name="Freyberg S."/>
            <person name="Gallo A."/>
            <person name="Gournas C."/>
            <person name="Habgood R."/>
            <person name="Hainaut M."/>
            <person name="Harispe M.L."/>
            <person name="Henrissat B."/>
            <person name="Hilden K.S."/>
            <person name="Hope R."/>
            <person name="Hossain A."/>
            <person name="Karabika E."/>
            <person name="Karaffa L."/>
            <person name="Karanyi Z."/>
            <person name="Krasevec N."/>
            <person name="Kuo A."/>
            <person name="Kusch H."/>
            <person name="LaButti K."/>
            <person name="Lagendijk E.L."/>
            <person name="Lapidus A."/>
            <person name="Levasseur A."/>
            <person name="Lindquist E."/>
            <person name="Lipzen A."/>
            <person name="Logrieco A.F."/>
            <person name="MacCabe A."/>
            <person name="Maekelae M.R."/>
            <person name="Malavazi I."/>
            <person name="Melin P."/>
            <person name="Meyer V."/>
            <person name="Mielnichuk N."/>
            <person name="Miskei M."/>
            <person name="Molnar A.P."/>
            <person name="Mule G."/>
            <person name="Ngan C.Y."/>
            <person name="Orejas M."/>
            <person name="Orosz E."/>
            <person name="Ouedraogo J.P."/>
            <person name="Overkamp K.M."/>
            <person name="Park H.-S."/>
            <person name="Perrone G."/>
            <person name="Piumi F."/>
            <person name="Punt P.J."/>
            <person name="Ram A.F."/>
            <person name="Ramon A."/>
            <person name="Rauscher S."/>
            <person name="Record E."/>
            <person name="Riano-Pachon D.M."/>
            <person name="Robert V."/>
            <person name="Roehrig J."/>
            <person name="Ruller R."/>
            <person name="Salamov A."/>
            <person name="Salih N.S."/>
            <person name="Samson R.A."/>
            <person name="Sandor E."/>
            <person name="Sanguinetti M."/>
            <person name="Schuetze T."/>
            <person name="Sepcic K."/>
            <person name="Shelest E."/>
            <person name="Sherlock G."/>
            <person name="Sophianopoulou V."/>
            <person name="Squina F.M."/>
            <person name="Sun H."/>
            <person name="Susca A."/>
            <person name="Todd R.B."/>
            <person name="Tsang A."/>
            <person name="Unkles S.E."/>
            <person name="van de Wiele N."/>
            <person name="van Rossen-Uffink D."/>
            <person name="Oliveira J.V."/>
            <person name="Vesth T.C."/>
            <person name="Visser J."/>
            <person name="Yu J.-H."/>
            <person name="Zhou M."/>
            <person name="Andersen M.R."/>
            <person name="Archer D.B."/>
            <person name="Baker S.E."/>
            <person name="Benoit I."/>
            <person name="Brakhage A.A."/>
            <person name="Braus G.H."/>
            <person name="Fischer R."/>
            <person name="Frisvad J.C."/>
            <person name="Goldman G.H."/>
            <person name="Houbraken J."/>
            <person name="Oakley B."/>
            <person name="Pocsi I."/>
            <person name="Scazzocchio C."/>
            <person name="Seiboth B."/>
            <person name="vanKuyk P.A."/>
            <person name="Wortman J."/>
            <person name="Dyer P.S."/>
            <person name="Grigoriev I.V."/>
        </authorList>
    </citation>
    <scope>NUCLEOTIDE SEQUENCE [LARGE SCALE GENOMIC DNA]</scope>
    <source>
        <strain evidence="7">ITEM 5010</strain>
    </source>
</reference>
<name>A0A1R3RM97_ASPC5</name>
<dbReference type="OMA" id="IFSYHTL"/>
<protein>
    <recommendedName>
        <fullName evidence="5">FAD-binding PCMH-type domain-containing protein</fullName>
    </recommendedName>
</protein>
<dbReference type="VEuPathDB" id="FungiDB:ASPCADRAFT_397258"/>
<keyword evidence="3" id="KW-0274">FAD</keyword>
<dbReference type="OrthoDB" id="654211at2759"/>
<evidence type="ECO:0000256" key="4">
    <source>
        <dbReference type="ARBA" id="ARBA00023002"/>
    </source>
</evidence>
<accession>A0A1R3RM97</accession>
<dbReference type="Pfam" id="PF01565">
    <property type="entry name" value="FAD_binding_4"/>
    <property type="match status" value="1"/>
</dbReference>
<dbReference type="STRING" id="602072.A0A1R3RM97"/>
<dbReference type="PANTHER" id="PTHR42973">
    <property type="entry name" value="BINDING OXIDOREDUCTASE, PUTATIVE (AFU_ORTHOLOGUE AFUA_1G17690)-RELATED"/>
    <property type="match status" value="1"/>
</dbReference>
<dbReference type="Gene3D" id="3.40.462.20">
    <property type="match status" value="1"/>
</dbReference>
<evidence type="ECO:0000259" key="5">
    <source>
        <dbReference type="PROSITE" id="PS51387"/>
    </source>
</evidence>
<dbReference type="GO" id="GO:0016491">
    <property type="term" value="F:oxidoreductase activity"/>
    <property type="evidence" value="ECO:0007669"/>
    <property type="project" value="UniProtKB-KW"/>
</dbReference>
<proteinExistence type="inferred from homology"/>
<evidence type="ECO:0000256" key="2">
    <source>
        <dbReference type="ARBA" id="ARBA00022630"/>
    </source>
</evidence>
<dbReference type="Gene3D" id="3.30.43.10">
    <property type="entry name" value="Uridine Diphospho-n-acetylenolpyruvylglucosamine Reductase, domain 2"/>
    <property type="match status" value="1"/>
</dbReference>
<dbReference type="EMBL" id="KV907500">
    <property type="protein sequence ID" value="OOF95579.1"/>
    <property type="molecule type" value="Genomic_DNA"/>
</dbReference>
<feature type="domain" description="FAD-binding PCMH-type" evidence="5">
    <location>
        <begin position="41"/>
        <end position="207"/>
    </location>
</feature>
<dbReference type="SUPFAM" id="SSF56176">
    <property type="entry name" value="FAD-binding/transporter-associated domain-like"/>
    <property type="match status" value="1"/>
</dbReference>
<evidence type="ECO:0000256" key="3">
    <source>
        <dbReference type="ARBA" id="ARBA00022827"/>
    </source>
</evidence>